<evidence type="ECO:0008006" key="6">
    <source>
        <dbReference type="Google" id="ProtNLM"/>
    </source>
</evidence>
<evidence type="ECO:0000259" key="3">
    <source>
        <dbReference type="Pfam" id="PF23150"/>
    </source>
</evidence>
<keyword evidence="5" id="KW-1185">Reference proteome</keyword>
<evidence type="ECO:0000256" key="1">
    <source>
        <dbReference type="SAM" id="MobiDB-lite"/>
    </source>
</evidence>
<evidence type="ECO:0000313" key="5">
    <source>
        <dbReference type="Proteomes" id="UP000708208"/>
    </source>
</evidence>
<evidence type="ECO:0000313" key="4">
    <source>
        <dbReference type="EMBL" id="CAG7731484.1"/>
    </source>
</evidence>
<feature type="domain" description="Cilia- and flagella-associated protein 61 N-terminal" evidence="2">
    <location>
        <begin position="29"/>
        <end position="281"/>
    </location>
</feature>
<dbReference type="EMBL" id="CAJVCH010213597">
    <property type="protein sequence ID" value="CAG7731484.1"/>
    <property type="molecule type" value="Genomic_DNA"/>
</dbReference>
<dbReference type="Proteomes" id="UP000708208">
    <property type="component" value="Unassembled WGS sequence"/>
</dbReference>
<evidence type="ECO:0000259" key="2">
    <source>
        <dbReference type="Pfam" id="PF16092"/>
    </source>
</evidence>
<protein>
    <recommendedName>
        <fullName evidence="6">Cilia- and flagella-associated protein 61 N-terminal domain-containing protein</fullName>
    </recommendedName>
</protein>
<dbReference type="OrthoDB" id="382863at2759"/>
<dbReference type="InterPro" id="IPR032151">
    <property type="entry name" value="CFAP61_N"/>
</dbReference>
<dbReference type="PANTHER" id="PTHR21178:SF8">
    <property type="entry name" value="CILIA- AND FLAGELLA-ASSOCIATED PROTEIN 61"/>
    <property type="match status" value="1"/>
</dbReference>
<dbReference type="InterPro" id="IPR056299">
    <property type="entry name" value="CFAP61_dimer"/>
</dbReference>
<feature type="region of interest" description="Disordered" evidence="1">
    <location>
        <begin position="312"/>
        <end position="357"/>
    </location>
</feature>
<dbReference type="Pfam" id="PF16092">
    <property type="entry name" value="CFAP61_N"/>
    <property type="match status" value="1"/>
</dbReference>
<organism evidence="4 5">
    <name type="scientific">Allacma fusca</name>
    <dbReference type="NCBI Taxonomy" id="39272"/>
    <lineage>
        <taxon>Eukaryota</taxon>
        <taxon>Metazoa</taxon>
        <taxon>Ecdysozoa</taxon>
        <taxon>Arthropoda</taxon>
        <taxon>Hexapoda</taxon>
        <taxon>Collembola</taxon>
        <taxon>Symphypleona</taxon>
        <taxon>Sminthuridae</taxon>
        <taxon>Allacma</taxon>
    </lineage>
</organism>
<name>A0A8J2K8Q0_9HEXA</name>
<dbReference type="PANTHER" id="PTHR21178">
    <property type="entry name" value="CILIA- AND FLAGELLA-ASSOCIATED PROTEIN 61"/>
    <property type="match status" value="1"/>
</dbReference>
<accession>A0A8J2K8Q0</accession>
<dbReference type="Pfam" id="PF23150">
    <property type="entry name" value="CFAP61_dimer"/>
    <property type="match status" value="1"/>
</dbReference>
<dbReference type="InterPro" id="IPR038884">
    <property type="entry name" value="CFAP61"/>
</dbReference>
<feature type="compositionally biased region" description="Low complexity" evidence="1">
    <location>
        <begin position="323"/>
        <end position="338"/>
    </location>
</feature>
<sequence>MWDDNVDDPSELLLADAVFNQTSKVDFMVRKAEPADVPQIVKLINNETRRIFPSCDAGKILEKSVFSLVLTDAAKLSSIMAHASFSDVPLDKNVNIDGKLWKTHDDLKSINSMNGLFLVFFVWSSEVLPDVALQEVIGNAFLTCTLVDYIILEMPDVNYAGTFLFSSFSQDTILTTKNKKDKKLLIFDKNSLYPQMKIREGREHDLDDLSPLMRISTSEMEDNFSKSYLNDLIAMSDRNNQSVVAEHKSIAVGMLTVTTDINYNMLNTFFQLEPFHGLYKPHIRDELNLAYRHADDGYRVCKEDDKKFVKDEYEESGDESDKGSFTGSSSSFSSEVSTARGTPTHGAEHAQNPTKQISEVFPNSTQNDSIIPMVQSKDDMPLRGDELDPLRPSKMTVSDELGRFPPEAVALHEQLRSGKLELKDIQGLDVEMRNMLNKMEELTARRDMELRVHSSNFHGRDDVCYPMAIYTEFRPIYNGIPNALAIQLCVIDKKYNIRILDLIQGAFLCFPNREYCIITIPSGSQVPFWLEYFVRVIPRKLSLYDRELYVLHRNVFNCRLRVRPGNEQDDQKVRKLIETLYTKDKILNDFVRANMANTCGNQSGLYSFVALAGPAQQSHIIGLIILSDYERVEHYQINYNIDNFIYADLHEPCECAYVHHFVLNPVFRRFAKKILKEVMRYLKKDVLYHRVYSPYKETVKINHQTLLNNLDDWYVVPPRPQINYMKLGLTGVYDQDRIPPPEAMDTSESYSLLLHSRKFTYDIKAELTARIVFVGASETALACLEKIISAPKMCFLHLTLISPHGLPGSLKQDEIRSFMFPRRGGPSLSIDSEGDWLDRTGIQVKVNVIFGKVTSFLREQKVVVINRKDVIPYDYLVFTVGQQFVRPDCGEVEVVDYHLNEFIEHSIQQDEKKREKIKKPLRRQTKKPKNVFVINSEMEAAIALNYIRTQLPSFKRQRLLIHGACLESYCCLNAMLRMGVSPERIVFIIRPEFHMDWEERRAYKDTTKLREIMMEALKTFNIKVLPNHDFLDWFLDLRTNTVTRVNFATPNESEIVSHSCFAYFGYSQHRISDEFLSALLDAYITFDKGISVSIDFKTNDEKIWAAGTCAAYDNKLVAEKYDHPFYNSYEVGHLLAVKIMQELDPTKRSYSVMKTGVLKPTIPQTLTQPLVHYAELPDGWFYMHCRRPGPYRKCCPQDCGCDSCDGGNGTEIVTGSTDRKNDLTQRYFRLCLDANYRVESMECLSKKRFSPWNLSRVYAAHESLLHNLVERFERGEVQCLYNFFQQPWMSAICHDRWHDFRQELAQLYASFCIDEDLKIKDFIKAYMDNLENMEALQVDANIIRRVIESTGLKRRIERRFLEFLRFNRNALPMYARPDFVEKLIEERRLSPLVAPYVTSLYM</sequence>
<proteinExistence type="predicted"/>
<comment type="caution">
    <text evidence="4">The sequence shown here is derived from an EMBL/GenBank/DDBJ whole genome shotgun (WGS) entry which is preliminary data.</text>
</comment>
<gene>
    <name evidence="4" type="ORF">AFUS01_LOCUS20071</name>
</gene>
<reference evidence="4" key="1">
    <citation type="submission" date="2021-06" db="EMBL/GenBank/DDBJ databases">
        <authorList>
            <person name="Hodson N. C."/>
            <person name="Mongue J. A."/>
            <person name="Jaron S. K."/>
        </authorList>
    </citation>
    <scope>NUCLEOTIDE SEQUENCE</scope>
</reference>
<feature type="domain" description="CFAP61 dimerisation" evidence="3">
    <location>
        <begin position="1165"/>
        <end position="1292"/>
    </location>
</feature>